<evidence type="ECO:0000313" key="2">
    <source>
        <dbReference type="Proteomes" id="UP001732700"/>
    </source>
</evidence>
<dbReference type="EnsemblPlants" id="AVESA.00010b.r2.6CG1136280.1">
    <property type="protein sequence ID" value="AVESA.00010b.r2.6CG1136280.1.CDS"/>
    <property type="gene ID" value="AVESA.00010b.r2.6CG1136280"/>
</dbReference>
<reference evidence="1" key="1">
    <citation type="submission" date="2021-05" db="EMBL/GenBank/DDBJ databases">
        <authorList>
            <person name="Scholz U."/>
            <person name="Mascher M."/>
            <person name="Fiebig A."/>
        </authorList>
    </citation>
    <scope>NUCLEOTIDE SEQUENCE [LARGE SCALE GENOMIC DNA]</scope>
</reference>
<reference evidence="1" key="2">
    <citation type="submission" date="2025-09" db="UniProtKB">
        <authorList>
            <consortium name="EnsemblPlants"/>
        </authorList>
    </citation>
    <scope>IDENTIFICATION</scope>
</reference>
<protein>
    <submittedName>
        <fullName evidence="1">Uncharacterized protein</fullName>
    </submittedName>
</protein>
<sequence length="413" mass="45720">MCHSTAASCNPTRQNQINRSKEVRARAFYSLLSEIYAALSSPASLSRLRDSSRHSLFSAPRELLPKSATISQAPSRHWKFQKLPSHLSAAIGNSRSFPQEWRRPRIRKTVSPTTSAFARRTSAVTEAMLASVRRKADELSAAIRSAKPKRGRPIGSRTQRGKRPNTPTRCSLRSAGLPPAYLLPEPYSTHLSSSLASSVLGSASPSPAEAKNRADDFDAGKELVLKPEHVRRVVNSSILSVRVLPLVDRTVVAAGDKMGNIGFWDVDAVSEDWYGDGAGHVFRYWPHKSPVAAIVAHQAAPQKIYSCSYQGEICLMDFEKENFNMIHLCESPVYSLCQAQNHVRCLYFGDGNGDLTLFDERVGKVSTTWDVHDEGINSIDFHPENTHMLATSSRDRTACIWDVRSMKTKGQIA</sequence>
<accession>A0ACD5Z665</accession>
<proteinExistence type="predicted"/>
<keyword evidence="2" id="KW-1185">Reference proteome</keyword>
<name>A0ACD5Z665_AVESA</name>
<evidence type="ECO:0000313" key="1">
    <source>
        <dbReference type="EnsemblPlants" id="AVESA.00010b.r2.6CG1136280.1.CDS"/>
    </source>
</evidence>
<organism evidence="1 2">
    <name type="scientific">Avena sativa</name>
    <name type="common">Oat</name>
    <dbReference type="NCBI Taxonomy" id="4498"/>
    <lineage>
        <taxon>Eukaryota</taxon>
        <taxon>Viridiplantae</taxon>
        <taxon>Streptophyta</taxon>
        <taxon>Embryophyta</taxon>
        <taxon>Tracheophyta</taxon>
        <taxon>Spermatophyta</taxon>
        <taxon>Magnoliopsida</taxon>
        <taxon>Liliopsida</taxon>
        <taxon>Poales</taxon>
        <taxon>Poaceae</taxon>
        <taxon>BOP clade</taxon>
        <taxon>Pooideae</taxon>
        <taxon>Poodae</taxon>
        <taxon>Poeae</taxon>
        <taxon>Poeae Chloroplast Group 1 (Aveneae type)</taxon>
        <taxon>Aveninae</taxon>
        <taxon>Avena</taxon>
    </lineage>
</organism>
<dbReference type="Proteomes" id="UP001732700">
    <property type="component" value="Chromosome 6C"/>
</dbReference>